<comment type="caution">
    <text evidence="2">The sequence shown here is derived from an EMBL/GenBank/DDBJ whole genome shotgun (WGS) entry which is preliminary data.</text>
</comment>
<dbReference type="GO" id="GO:0007059">
    <property type="term" value="P:chromosome segregation"/>
    <property type="evidence" value="ECO:0007669"/>
    <property type="project" value="InterPro"/>
</dbReference>
<accession>A0A8K0T538</accession>
<evidence type="ECO:0000313" key="3">
    <source>
        <dbReference type="Proteomes" id="UP000813385"/>
    </source>
</evidence>
<evidence type="ECO:0000313" key="2">
    <source>
        <dbReference type="EMBL" id="KAH7347917.1"/>
    </source>
</evidence>
<proteinExistence type="predicted"/>
<feature type="region of interest" description="Disordered" evidence="1">
    <location>
        <begin position="319"/>
        <end position="342"/>
    </location>
</feature>
<dbReference type="GO" id="GO:0034080">
    <property type="term" value="P:CENP-A containing chromatin assembly"/>
    <property type="evidence" value="ECO:0007669"/>
    <property type="project" value="InterPro"/>
</dbReference>
<dbReference type="Pfam" id="PF05238">
    <property type="entry name" value="CENP-N"/>
    <property type="match status" value="1"/>
</dbReference>
<keyword evidence="3" id="KW-1185">Reference proteome</keyword>
<reference evidence="2" key="1">
    <citation type="journal article" date="2021" name="Nat. Commun.">
        <title>Genetic determinants of endophytism in the Arabidopsis root mycobiome.</title>
        <authorList>
            <person name="Mesny F."/>
            <person name="Miyauchi S."/>
            <person name="Thiergart T."/>
            <person name="Pickel B."/>
            <person name="Atanasova L."/>
            <person name="Karlsson M."/>
            <person name="Huettel B."/>
            <person name="Barry K.W."/>
            <person name="Haridas S."/>
            <person name="Chen C."/>
            <person name="Bauer D."/>
            <person name="Andreopoulos W."/>
            <person name="Pangilinan J."/>
            <person name="LaButti K."/>
            <person name="Riley R."/>
            <person name="Lipzen A."/>
            <person name="Clum A."/>
            <person name="Drula E."/>
            <person name="Henrissat B."/>
            <person name="Kohler A."/>
            <person name="Grigoriev I.V."/>
            <person name="Martin F.M."/>
            <person name="Hacquard S."/>
        </authorList>
    </citation>
    <scope>NUCLEOTIDE SEQUENCE</scope>
    <source>
        <strain evidence="2">MPI-CAGE-AT-0016</strain>
    </source>
</reference>
<dbReference type="Gene3D" id="3.10.20.720">
    <property type="match status" value="1"/>
</dbReference>
<sequence>MARISVPTSGRLSSNLRIDASSPIVQRIVNRVSRHGLLTLALEWLDEANRPMCPPTLAQYHDTNDFQPLAESAQELQRLYADMRERKGSKRDVMERILDGDWREGLSLYQLATADMRYLHEHPASQKWAAYRIVPLSNDSVGGQDEEPSLSVDRGSLNIPRFHPSTFLQNLQTHVLPDMKVHYHIDRPRGLALLIVRVFLVDTPYSTNVGVEATSAEDSAQADSSRTLFIAFPDASPFVYLSKPQSLGTTGGAEAKAFRALVAEGIPRALSQPRKRFRLKYVDMSTKNLTALLLTKGNSRAMAAGGGWGIYAHKKKSESPLDTVVPNPPASEGGDLDPPASGVSAGPIAKGPGLGDAFSKRRKLLARGRFGLSGKLDDGKGVERFDIKMEDSFTGPVAEETGDSGEGQWTPALKLTFRGTHVFAGIRQLTELGAIDGRRIPGWLTGEEGVTTGAVRNGRIRGAKGTSS</sequence>
<dbReference type="Proteomes" id="UP000813385">
    <property type="component" value="Unassembled WGS sequence"/>
</dbReference>
<organism evidence="2 3">
    <name type="scientific">Plectosphaerella cucumerina</name>
    <dbReference type="NCBI Taxonomy" id="40658"/>
    <lineage>
        <taxon>Eukaryota</taxon>
        <taxon>Fungi</taxon>
        <taxon>Dikarya</taxon>
        <taxon>Ascomycota</taxon>
        <taxon>Pezizomycotina</taxon>
        <taxon>Sordariomycetes</taxon>
        <taxon>Hypocreomycetidae</taxon>
        <taxon>Glomerellales</taxon>
        <taxon>Plectosphaerellaceae</taxon>
        <taxon>Plectosphaerella</taxon>
    </lineage>
</organism>
<gene>
    <name evidence="2" type="ORF">B0T11DRAFT_343970</name>
</gene>
<dbReference type="AlphaFoldDB" id="A0A8K0T538"/>
<name>A0A8K0T538_9PEZI</name>
<dbReference type="InterPro" id="IPR007902">
    <property type="entry name" value="Chl4/mis15/CENP-N"/>
</dbReference>
<protein>
    <submittedName>
        <fullName evidence="2">Centromere protein Chl4/mis15/CENP-N</fullName>
    </submittedName>
</protein>
<dbReference type="EMBL" id="JAGPXD010000007">
    <property type="protein sequence ID" value="KAH7347917.1"/>
    <property type="molecule type" value="Genomic_DNA"/>
</dbReference>
<evidence type="ECO:0000256" key="1">
    <source>
        <dbReference type="SAM" id="MobiDB-lite"/>
    </source>
</evidence>
<dbReference type="OrthoDB" id="6585699at2759"/>